<feature type="domain" description="Carrier" evidence="1">
    <location>
        <begin position="1"/>
        <end position="81"/>
    </location>
</feature>
<dbReference type="SUPFAM" id="SSF47336">
    <property type="entry name" value="ACP-like"/>
    <property type="match status" value="1"/>
</dbReference>
<dbReference type="InterPro" id="IPR036736">
    <property type="entry name" value="ACP-like_sf"/>
</dbReference>
<keyword evidence="3" id="KW-1185">Reference proteome</keyword>
<evidence type="ECO:0000313" key="3">
    <source>
        <dbReference type="Proteomes" id="UP000634206"/>
    </source>
</evidence>
<gene>
    <name evidence="2" type="ORF">JIN83_08175</name>
</gene>
<dbReference type="Pfam" id="PF00550">
    <property type="entry name" value="PP-binding"/>
    <property type="match status" value="1"/>
</dbReference>
<name>A0AAE2SDL8_9BACT</name>
<dbReference type="Proteomes" id="UP000634206">
    <property type="component" value="Unassembled WGS sequence"/>
</dbReference>
<reference evidence="2" key="1">
    <citation type="submission" date="2021-01" db="EMBL/GenBank/DDBJ databases">
        <title>Modified the classification status of verrucomicrobia.</title>
        <authorList>
            <person name="Feng X."/>
        </authorList>
    </citation>
    <scope>NUCLEOTIDE SEQUENCE</scope>
    <source>
        <strain evidence="2">5K15</strain>
    </source>
</reference>
<protein>
    <recommendedName>
        <fullName evidence="1">Carrier domain-containing protein</fullName>
    </recommendedName>
</protein>
<sequence length="85" mass="9420">MSENAVSIDAVRSLISESLFPLADDFAAEADLYQEGLDSMALMQLILGLEQEFAVQVLPEDLDREHFKTLQAIAKLVETKRHGGE</sequence>
<dbReference type="Gene3D" id="1.10.1200.10">
    <property type="entry name" value="ACP-like"/>
    <property type="match status" value="1"/>
</dbReference>
<evidence type="ECO:0000313" key="2">
    <source>
        <dbReference type="EMBL" id="MBK1854934.1"/>
    </source>
</evidence>
<proteinExistence type="predicted"/>
<dbReference type="AlphaFoldDB" id="A0AAE2SDL8"/>
<comment type="caution">
    <text evidence="2">The sequence shown here is derived from an EMBL/GenBank/DDBJ whole genome shotgun (WGS) entry which is preliminary data.</text>
</comment>
<dbReference type="EMBL" id="JAENIG010000004">
    <property type="protein sequence ID" value="MBK1854934.1"/>
    <property type="molecule type" value="Genomic_DNA"/>
</dbReference>
<evidence type="ECO:0000259" key="1">
    <source>
        <dbReference type="PROSITE" id="PS50075"/>
    </source>
</evidence>
<dbReference type="PROSITE" id="PS50075">
    <property type="entry name" value="CARRIER"/>
    <property type="match status" value="1"/>
</dbReference>
<dbReference type="InterPro" id="IPR009081">
    <property type="entry name" value="PP-bd_ACP"/>
</dbReference>
<dbReference type="RefSeq" id="WP_309489545.1">
    <property type="nucleotide sequence ID" value="NZ_JAENIG010000004.1"/>
</dbReference>
<accession>A0AAE2SDL8</accession>
<organism evidence="2 3">
    <name type="scientific">Oceaniferula flava</name>
    <dbReference type="NCBI Taxonomy" id="2800421"/>
    <lineage>
        <taxon>Bacteria</taxon>
        <taxon>Pseudomonadati</taxon>
        <taxon>Verrucomicrobiota</taxon>
        <taxon>Verrucomicrobiia</taxon>
        <taxon>Verrucomicrobiales</taxon>
        <taxon>Verrucomicrobiaceae</taxon>
        <taxon>Oceaniferula</taxon>
    </lineage>
</organism>